<evidence type="ECO:0000313" key="2">
    <source>
        <dbReference type="EMBL" id="GCD76536.1"/>
    </source>
</evidence>
<accession>A0A401XHP8</accession>
<protein>
    <recommendedName>
        <fullName evidence="1">YdhG-like domain-containing protein</fullName>
    </recommendedName>
</protein>
<comment type="caution">
    <text evidence="2">The sequence shown here is derived from an EMBL/GenBank/DDBJ whole genome shotgun (WGS) entry which is preliminary data.</text>
</comment>
<reference evidence="2 3" key="1">
    <citation type="submission" date="2018-11" db="EMBL/GenBank/DDBJ databases">
        <title>Schleiferia aggregans sp. nov., a moderately thermophilic heterotrophic bacterium isolated from microbial mats at a terrestrial hot spring.</title>
        <authorList>
            <person name="Iino T."/>
            <person name="Ohkuma M."/>
            <person name="Haruta S."/>
        </authorList>
    </citation>
    <scope>NUCLEOTIDE SEQUENCE [LARGE SCALE GENOMIC DNA]</scope>
    <source>
        <strain evidence="2 3">LA</strain>
    </source>
</reference>
<dbReference type="RefSeq" id="WP_124396616.1">
    <property type="nucleotide sequence ID" value="NZ_BHZE01000001.1"/>
</dbReference>
<evidence type="ECO:0000259" key="1">
    <source>
        <dbReference type="Pfam" id="PF08818"/>
    </source>
</evidence>
<gene>
    <name evidence="2" type="ORF">JCM31826_00180</name>
</gene>
<organism evidence="2 3">
    <name type="scientific">Thermaurantimonas aggregans</name>
    <dbReference type="NCBI Taxonomy" id="2173829"/>
    <lineage>
        <taxon>Bacteria</taxon>
        <taxon>Pseudomonadati</taxon>
        <taxon>Bacteroidota</taxon>
        <taxon>Flavobacteriia</taxon>
        <taxon>Flavobacteriales</taxon>
        <taxon>Schleiferiaceae</taxon>
        <taxon>Thermaurantimonas</taxon>
    </lineage>
</organism>
<dbReference type="EMBL" id="BHZE01000001">
    <property type="protein sequence ID" value="GCD76536.1"/>
    <property type="molecule type" value="Genomic_DNA"/>
</dbReference>
<dbReference type="Proteomes" id="UP000286715">
    <property type="component" value="Unassembled WGS sequence"/>
</dbReference>
<dbReference type="AlphaFoldDB" id="A0A401XHP8"/>
<sequence>MQNKTTFTGLSVDDFIESAVKNPQKKADSYTLIRLFKDLTGKDPKMYGPSIIGFGTYHYRYASGHSGEAPVLGFSPRASAISLYIYSDTDKSRELLQSLGKFEMGKACIYVKKLSDIDLEVLKALCKETIRFLYEQYSSDVVLGQG</sequence>
<dbReference type="InterPro" id="IPR014922">
    <property type="entry name" value="YdhG-like"/>
</dbReference>
<evidence type="ECO:0000313" key="3">
    <source>
        <dbReference type="Proteomes" id="UP000286715"/>
    </source>
</evidence>
<dbReference type="Pfam" id="PF08818">
    <property type="entry name" value="DUF1801"/>
    <property type="match status" value="1"/>
</dbReference>
<proteinExistence type="predicted"/>
<keyword evidence="3" id="KW-1185">Reference proteome</keyword>
<dbReference type="OrthoDB" id="5951444at2"/>
<name>A0A401XHP8_9FLAO</name>
<feature type="domain" description="YdhG-like" evidence="1">
    <location>
        <begin position="49"/>
        <end position="130"/>
    </location>
</feature>